<dbReference type="EMBL" id="PZQS01000004">
    <property type="protein sequence ID" value="PVD31791.1"/>
    <property type="molecule type" value="Genomic_DNA"/>
</dbReference>
<evidence type="ECO:0000256" key="4">
    <source>
        <dbReference type="ARBA" id="ARBA00023136"/>
    </source>
</evidence>
<organism evidence="8 9">
    <name type="scientific">Pomacea canaliculata</name>
    <name type="common">Golden apple snail</name>
    <dbReference type="NCBI Taxonomy" id="400727"/>
    <lineage>
        <taxon>Eukaryota</taxon>
        <taxon>Metazoa</taxon>
        <taxon>Spiralia</taxon>
        <taxon>Lophotrochozoa</taxon>
        <taxon>Mollusca</taxon>
        <taxon>Gastropoda</taxon>
        <taxon>Caenogastropoda</taxon>
        <taxon>Architaenioglossa</taxon>
        <taxon>Ampullarioidea</taxon>
        <taxon>Ampullariidae</taxon>
        <taxon>Pomacea</taxon>
    </lineage>
</organism>
<dbReference type="SMART" id="SM00112">
    <property type="entry name" value="CA"/>
    <property type="match status" value="1"/>
</dbReference>
<dbReference type="GO" id="GO:0005509">
    <property type="term" value="F:calcium ion binding"/>
    <property type="evidence" value="ECO:0007669"/>
    <property type="project" value="UniProtKB-UniRule"/>
</dbReference>
<protein>
    <recommendedName>
        <fullName evidence="7">Cadherin domain-containing protein</fullName>
    </recommendedName>
</protein>
<evidence type="ECO:0000256" key="5">
    <source>
        <dbReference type="PROSITE-ProRule" id="PRU00043"/>
    </source>
</evidence>
<dbReference type="CDD" id="cd11304">
    <property type="entry name" value="Cadherin_repeat"/>
    <property type="match status" value="1"/>
</dbReference>
<evidence type="ECO:0000256" key="6">
    <source>
        <dbReference type="SAM" id="MobiDB-lite"/>
    </source>
</evidence>
<feature type="region of interest" description="Disordered" evidence="6">
    <location>
        <begin position="301"/>
        <end position="335"/>
    </location>
</feature>
<feature type="domain" description="Cadherin" evidence="7">
    <location>
        <begin position="9"/>
        <end position="79"/>
    </location>
</feature>
<dbReference type="InterPro" id="IPR039808">
    <property type="entry name" value="Cadherin"/>
</dbReference>
<dbReference type="SUPFAM" id="SSF49313">
    <property type="entry name" value="Cadherin-like"/>
    <property type="match status" value="2"/>
</dbReference>
<dbReference type="GO" id="GO:0007156">
    <property type="term" value="P:homophilic cell adhesion via plasma membrane adhesion molecules"/>
    <property type="evidence" value="ECO:0007669"/>
    <property type="project" value="InterPro"/>
</dbReference>
<keyword evidence="3 5" id="KW-0106">Calcium</keyword>
<gene>
    <name evidence="8" type="ORF">C0Q70_07209</name>
</gene>
<sequence>MRILLIRGHTASSGGNSLNRFRIDPNTGDISSNVDYDVDGGAMPTTVTLTVKVTDKGGLSDNTTVTLNILDSNDNRPVVINGPYDYTVQPCNVRAGRTLGTMVCQDKDSSFQGNNDTYFSSSGGTGLTILASGAIILKDVPPEGTTYTVTVYCYDRGQYPNPLQSLAPTIVSVTGIVSYDDQEDDVDDDDDDRMPNNDRGTTSHSSAQNCGPHDNDYFYNNDDTSSIHCQHQELGGPEPAVDHDSGAADDGSARSAGLPVGQVLLAGLPQVLSREMVPEIFIIGSPDAYLYDFWKERYPDDDYGKQPNRQAPPLPVDSVPQEDGGKSVGQPLTSSKKSRTYVCIYPM</sequence>
<evidence type="ECO:0000259" key="7">
    <source>
        <dbReference type="PROSITE" id="PS50268"/>
    </source>
</evidence>
<dbReference type="AlphaFoldDB" id="A0A2T7PEF1"/>
<evidence type="ECO:0000313" key="9">
    <source>
        <dbReference type="Proteomes" id="UP000245119"/>
    </source>
</evidence>
<dbReference type="Gene3D" id="2.60.40.60">
    <property type="entry name" value="Cadherins"/>
    <property type="match status" value="2"/>
</dbReference>
<dbReference type="OrthoDB" id="6110751at2759"/>
<accession>A0A2T7PEF1</accession>
<feature type="region of interest" description="Disordered" evidence="6">
    <location>
        <begin position="181"/>
        <end position="254"/>
    </location>
</feature>
<keyword evidence="4" id="KW-0472">Membrane</keyword>
<keyword evidence="9" id="KW-1185">Reference proteome</keyword>
<dbReference type="GO" id="GO:0016477">
    <property type="term" value="P:cell migration"/>
    <property type="evidence" value="ECO:0007669"/>
    <property type="project" value="TreeGrafter"/>
</dbReference>
<feature type="compositionally biased region" description="Acidic residues" evidence="6">
    <location>
        <begin position="181"/>
        <end position="192"/>
    </location>
</feature>
<dbReference type="PROSITE" id="PS50268">
    <property type="entry name" value="CADHERIN_2"/>
    <property type="match status" value="1"/>
</dbReference>
<dbReference type="PANTHER" id="PTHR24027:SF438">
    <property type="entry name" value="CADHERIN 23"/>
    <property type="match status" value="1"/>
</dbReference>
<name>A0A2T7PEF1_POMCA</name>
<evidence type="ECO:0000256" key="1">
    <source>
        <dbReference type="ARBA" id="ARBA00004370"/>
    </source>
</evidence>
<evidence type="ECO:0000313" key="8">
    <source>
        <dbReference type="EMBL" id="PVD31791.1"/>
    </source>
</evidence>
<proteinExistence type="predicted"/>
<dbReference type="GO" id="GO:0045296">
    <property type="term" value="F:cadherin binding"/>
    <property type="evidence" value="ECO:0007669"/>
    <property type="project" value="TreeGrafter"/>
</dbReference>
<feature type="compositionally biased region" description="Polar residues" evidence="6">
    <location>
        <begin position="198"/>
        <end position="209"/>
    </location>
</feature>
<dbReference type="InterPro" id="IPR015919">
    <property type="entry name" value="Cadherin-like_sf"/>
</dbReference>
<dbReference type="PROSITE" id="PS00232">
    <property type="entry name" value="CADHERIN_1"/>
    <property type="match status" value="1"/>
</dbReference>
<dbReference type="GO" id="GO:0016342">
    <property type="term" value="C:catenin complex"/>
    <property type="evidence" value="ECO:0007669"/>
    <property type="project" value="TreeGrafter"/>
</dbReference>
<keyword evidence="2" id="KW-0677">Repeat</keyword>
<comment type="subcellular location">
    <subcellularLocation>
        <location evidence="1">Membrane</location>
    </subcellularLocation>
</comment>
<dbReference type="PANTHER" id="PTHR24027">
    <property type="entry name" value="CADHERIN-23"/>
    <property type="match status" value="1"/>
</dbReference>
<reference evidence="8 9" key="1">
    <citation type="submission" date="2018-04" db="EMBL/GenBank/DDBJ databases">
        <title>The genome of golden apple snail Pomacea canaliculata provides insight into stress tolerance and invasive adaptation.</title>
        <authorList>
            <person name="Liu C."/>
            <person name="Liu B."/>
            <person name="Ren Y."/>
            <person name="Zhang Y."/>
            <person name="Wang H."/>
            <person name="Li S."/>
            <person name="Jiang F."/>
            <person name="Yin L."/>
            <person name="Zhang G."/>
            <person name="Qian W."/>
            <person name="Fan W."/>
        </authorList>
    </citation>
    <scope>NUCLEOTIDE SEQUENCE [LARGE SCALE GENOMIC DNA]</scope>
    <source>
        <strain evidence="8">SZHN2017</strain>
        <tissue evidence="8">Muscle</tissue>
    </source>
</reference>
<comment type="caution">
    <text evidence="8">The sequence shown here is derived from an EMBL/GenBank/DDBJ whole genome shotgun (WGS) entry which is preliminary data.</text>
</comment>
<evidence type="ECO:0000256" key="3">
    <source>
        <dbReference type="ARBA" id="ARBA00022837"/>
    </source>
</evidence>
<evidence type="ECO:0000256" key="2">
    <source>
        <dbReference type="ARBA" id="ARBA00022737"/>
    </source>
</evidence>
<dbReference type="GO" id="GO:0008013">
    <property type="term" value="F:beta-catenin binding"/>
    <property type="evidence" value="ECO:0007669"/>
    <property type="project" value="TreeGrafter"/>
</dbReference>
<dbReference type="Proteomes" id="UP000245119">
    <property type="component" value="Linkage Group LG4"/>
</dbReference>
<dbReference type="InterPro" id="IPR002126">
    <property type="entry name" value="Cadherin-like_dom"/>
</dbReference>
<dbReference type="InterPro" id="IPR020894">
    <property type="entry name" value="Cadherin_CS"/>
</dbReference>